<feature type="region of interest" description="Disordered" evidence="1">
    <location>
        <begin position="588"/>
        <end position="615"/>
    </location>
</feature>
<gene>
    <name evidence="3" type="ORF">SeLEV6574_g02927</name>
    <name evidence="2" type="ORF">SeMB42_g06867</name>
</gene>
<sequence>MADYEDITRIRRVLRQLRSRLQALSTAATTAPSSAAVLLHKAIINHHDTPAAAKTCLPLKHTYKGRNATAAHHSATTTSQPATSIAHYESPVRKPVLALRDTFQDLMERVHLHCFPLLDDADRNSIPSTAHATRFCRGKAMQHRNVLAPVDALPSLAQLAAFTVGTMAIHGYDVADDQGWYEEIPLHFRSFVLLEHLAHLCLAHVGSMPHVLEGLIDACISSRCYHQGYEMLLHWVKAHPLPSSRDYRYAYDRATKLCKSAPFLSVDLPTILSPKQVSSRDFHDFQRGIPLQEAGPLLVCVLSTHTEPLLDVVSKTAQDRLNEQVHRVIAFAVDGNLQARYCIVKLCNRLVRMSSLAMSHVKPSPVIAETAISTSTLFSMLMYGIDAYVTNQLSSTLVQRPQVCTWVHVAAHIYTGHHAQGVLSCFANIYESISDLQHIAACLASDALGSRTAHTLAIEITQHAIDTITRLEDYDDTILVQLEELEDELALYKRRMRRGECWRYEPILDVMVKSTPRHVTPGPHHPHGSIRLPSKTPSKLCKAMNSESGSSSDEPLKNVKRVLYRSISGASTLAAQFDMDVDGDLNDVANRSDVSEDTERDFSGRNDSDHGLMDESCIERDRDGSIRNESDGNLIVAGDLDLEDRRGYGDEDSEAELADDEFDDVEDGDNDHENVENVTPSSPCRKLNQSGYSMVATSINTSFDRTLNQYRRRIALSSVDEQFSV</sequence>
<keyword evidence="4" id="KW-1185">Reference proteome</keyword>
<proteinExistence type="predicted"/>
<feature type="compositionally biased region" description="Basic and acidic residues" evidence="1">
    <location>
        <begin position="600"/>
        <end position="615"/>
    </location>
</feature>
<accession>A0A507D691</accession>
<feature type="region of interest" description="Disordered" evidence="1">
    <location>
        <begin position="516"/>
        <end position="554"/>
    </location>
</feature>
<evidence type="ECO:0000313" key="4">
    <source>
        <dbReference type="Proteomes" id="UP000317494"/>
    </source>
</evidence>
<dbReference type="OrthoDB" id="2138714at2759"/>
<feature type="compositionally biased region" description="Acidic residues" evidence="1">
    <location>
        <begin position="650"/>
        <end position="670"/>
    </location>
</feature>
<evidence type="ECO:0000313" key="2">
    <source>
        <dbReference type="EMBL" id="TPX37811.1"/>
    </source>
</evidence>
<reference evidence="4 5" key="1">
    <citation type="journal article" date="2019" name="Sci. Rep.">
        <title>Comparative genomics of chytrid fungi reveal insights into the obligate biotrophic and pathogenic lifestyle of Synchytrium endobioticum.</title>
        <authorList>
            <person name="van de Vossenberg B.T.L.H."/>
            <person name="Warris S."/>
            <person name="Nguyen H.D.T."/>
            <person name="van Gent-Pelzer M.P.E."/>
            <person name="Joly D.L."/>
            <person name="van de Geest H.C."/>
            <person name="Bonants P.J.M."/>
            <person name="Smith D.S."/>
            <person name="Levesque C.A."/>
            <person name="van der Lee T.A.J."/>
        </authorList>
    </citation>
    <scope>NUCLEOTIDE SEQUENCE [LARGE SCALE GENOMIC DNA]</scope>
    <source>
        <strain evidence="3 5">LEV6574</strain>
        <strain evidence="2 4">MB42</strain>
    </source>
</reference>
<name>A0A507D691_9FUNG</name>
<dbReference type="VEuPathDB" id="FungiDB:SeMB42_g06867"/>
<protein>
    <submittedName>
        <fullName evidence="3">Uncharacterized protein</fullName>
    </submittedName>
</protein>
<dbReference type="Proteomes" id="UP000320475">
    <property type="component" value="Unassembled WGS sequence"/>
</dbReference>
<dbReference type="EMBL" id="QEAM01000089">
    <property type="protein sequence ID" value="TPX46946.1"/>
    <property type="molecule type" value="Genomic_DNA"/>
</dbReference>
<organism evidence="3 5">
    <name type="scientific">Synchytrium endobioticum</name>
    <dbReference type="NCBI Taxonomy" id="286115"/>
    <lineage>
        <taxon>Eukaryota</taxon>
        <taxon>Fungi</taxon>
        <taxon>Fungi incertae sedis</taxon>
        <taxon>Chytridiomycota</taxon>
        <taxon>Chytridiomycota incertae sedis</taxon>
        <taxon>Chytridiomycetes</taxon>
        <taxon>Synchytriales</taxon>
        <taxon>Synchytriaceae</taxon>
        <taxon>Synchytrium</taxon>
    </lineage>
</organism>
<dbReference type="AlphaFoldDB" id="A0A507D691"/>
<evidence type="ECO:0000313" key="3">
    <source>
        <dbReference type="EMBL" id="TPX46946.1"/>
    </source>
</evidence>
<evidence type="ECO:0000256" key="1">
    <source>
        <dbReference type="SAM" id="MobiDB-lite"/>
    </source>
</evidence>
<dbReference type="Proteomes" id="UP000317494">
    <property type="component" value="Unassembled WGS sequence"/>
</dbReference>
<evidence type="ECO:0000313" key="5">
    <source>
        <dbReference type="Proteomes" id="UP000320475"/>
    </source>
</evidence>
<comment type="caution">
    <text evidence="3">The sequence shown here is derived from an EMBL/GenBank/DDBJ whole genome shotgun (WGS) entry which is preliminary data.</text>
</comment>
<dbReference type="EMBL" id="QEAN01000418">
    <property type="protein sequence ID" value="TPX37811.1"/>
    <property type="molecule type" value="Genomic_DNA"/>
</dbReference>
<feature type="region of interest" description="Disordered" evidence="1">
    <location>
        <begin position="644"/>
        <end position="682"/>
    </location>
</feature>